<evidence type="ECO:0000313" key="2">
    <source>
        <dbReference type="Proteomes" id="UP000250235"/>
    </source>
</evidence>
<accession>A0A2Z7BH33</accession>
<dbReference type="Proteomes" id="UP000250235">
    <property type="component" value="Unassembled WGS sequence"/>
</dbReference>
<sequence>MRIRPPEFETSICEVPCFIGRGVNIVLSMQIAPKFRPPLLSHAAAAASRRPPLIDRTCSDQLFEENPFALISSGLLVQADEGVSLPVVDLIDESTTAYREEPVSLRFWLEPGACRQQALGRLSLSSHDAAAAASRRPPLIDRTCSDQLFEENPFALISSGLLVQADEGVSLPVVDLIDESTTAYREEPVSLRFWLEPGACRQQVLICEKVIKPAEALNGKGHKVQPCQKNFSTATPLCPTDSICKEALYIKRRAQVVGWVTVERVCVQVQNAKQRNAQHKAVLVASLHTQQLVCKLIQCPGMSWCTDRKLQRIIKSTTQVMGR</sequence>
<proteinExistence type="predicted"/>
<dbReference type="GO" id="GO:0016787">
    <property type="term" value="F:hydrolase activity"/>
    <property type="evidence" value="ECO:0007669"/>
    <property type="project" value="UniProtKB-KW"/>
</dbReference>
<dbReference type="EMBL" id="KV005702">
    <property type="protein sequence ID" value="KZV33682.1"/>
    <property type="molecule type" value="Genomic_DNA"/>
</dbReference>
<name>A0A2Z7BH33_9LAMI</name>
<protein>
    <submittedName>
        <fullName evidence="1">Ubiquitin carboxyl-terminal hydrolase 15</fullName>
    </submittedName>
</protein>
<gene>
    <name evidence="1" type="ORF">F511_30395</name>
</gene>
<evidence type="ECO:0000313" key="1">
    <source>
        <dbReference type="EMBL" id="KZV33682.1"/>
    </source>
</evidence>
<organism evidence="1 2">
    <name type="scientific">Dorcoceras hygrometricum</name>
    <dbReference type="NCBI Taxonomy" id="472368"/>
    <lineage>
        <taxon>Eukaryota</taxon>
        <taxon>Viridiplantae</taxon>
        <taxon>Streptophyta</taxon>
        <taxon>Embryophyta</taxon>
        <taxon>Tracheophyta</taxon>
        <taxon>Spermatophyta</taxon>
        <taxon>Magnoliopsida</taxon>
        <taxon>eudicotyledons</taxon>
        <taxon>Gunneridae</taxon>
        <taxon>Pentapetalae</taxon>
        <taxon>asterids</taxon>
        <taxon>lamiids</taxon>
        <taxon>Lamiales</taxon>
        <taxon>Gesneriaceae</taxon>
        <taxon>Didymocarpoideae</taxon>
        <taxon>Trichosporeae</taxon>
        <taxon>Loxocarpinae</taxon>
        <taxon>Dorcoceras</taxon>
    </lineage>
</organism>
<keyword evidence="1" id="KW-0378">Hydrolase</keyword>
<dbReference type="AlphaFoldDB" id="A0A2Z7BH33"/>
<reference evidence="1 2" key="1">
    <citation type="journal article" date="2015" name="Proc. Natl. Acad. Sci. U.S.A.">
        <title>The resurrection genome of Boea hygrometrica: A blueprint for survival of dehydration.</title>
        <authorList>
            <person name="Xiao L."/>
            <person name="Yang G."/>
            <person name="Zhang L."/>
            <person name="Yang X."/>
            <person name="Zhao S."/>
            <person name="Ji Z."/>
            <person name="Zhou Q."/>
            <person name="Hu M."/>
            <person name="Wang Y."/>
            <person name="Chen M."/>
            <person name="Xu Y."/>
            <person name="Jin H."/>
            <person name="Xiao X."/>
            <person name="Hu G."/>
            <person name="Bao F."/>
            <person name="Hu Y."/>
            <person name="Wan P."/>
            <person name="Li L."/>
            <person name="Deng X."/>
            <person name="Kuang T."/>
            <person name="Xiang C."/>
            <person name="Zhu J.K."/>
            <person name="Oliver M.J."/>
            <person name="He Y."/>
        </authorList>
    </citation>
    <scope>NUCLEOTIDE SEQUENCE [LARGE SCALE GENOMIC DNA]</scope>
    <source>
        <strain evidence="2">cv. XS01</strain>
    </source>
</reference>
<keyword evidence="2" id="KW-1185">Reference proteome</keyword>